<reference evidence="2 3" key="1">
    <citation type="submission" date="2018-08" db="EMBL/GenBank/DDBJ databases">
        <title>Recombination of ecologically and evolutionarily significant loci maintains genetic cohesion in the Pseudomonas syringae species complex.</title>
        <authorList>
            <person name="Dillon M."/>
            <person name="Thakur S."/>
            <person name="Almeida R.N.D."/>
            <person name="Weir B.S."/>
            <person name="Guttman D.S."/>
        </authorList>
    </citation>
    <scope>NUCLEOTIDE SEQUENCE [LARGE SCALE GENOMIC DNA]</scope>
    <source>
        <strain evidence="2 3">ICMP 3555</strain>
    </source>
</reference>
<evidence type="ECO:0000313" key="2">
    <source>
        <dbReference type="EMBL" id="RMP03772.1"/>
    </source>
</evidence>
<name>A0A3M4AAC6_PSEMA</name>
<accession>A0A3M4AAC6</accession>
<dbReference type="PANTHER" id="PTHR22893:SF91">
    <property type="entry name" value="NADPH DEHYDROGENASE 2-RELATED"/>
    <property type="match status" value="1"/>
</dbReference>
<dbReference type="Proteomes" id="UP000276587">
    <property type="component" value="Unassembled WGS sequence"/>
</dbReference>
<dbReference type="GO" id="GO:0010181">
    <property type="term" value="F:FMN binding"/>
    <property type="evidence" value="ECO:0007669"/>
    <property type="project" value="InterPro"/>
</dbReference>
<gene>
    <name evidence="2" type="ORF">ALQ29_00176</name>
</gene>
<dbReference type="RefSeq" id="WP_064052495.1">
    <property type="nucleotide sequence ID" value="NZ_RBPW01000154.1"/>
</dbReference>
<proteinExistence type="predicted"/>
<dbReference type="PANTHER" id="PTHR22893">
    <property type="entry name" value="NADH OXIDOREDUCTASE-RELATED"/>
    <property type="match status" value="1"/>
</dbReference>
<comment type="caution">
    <text evidence="2">The sequence shown here is derived from an EMBL/GenBank/DDBJ whole genome shotgun (WGS) entry which is preliminary data.</text>
</comment>
<dbReference type="InterPro" id="IPR001155">
    <property type="entry name" value="OxRdtase_FMN_N"/>
</dbReference>
<sequence length="365" mass="39464">MTALNPRIVTPFDMGALKLKNRMALAPMTRVSASESGNATPAMVRYYERFARGGFGLVITEGIYTDRHYAQGYLNQPGITDSEQALAWRAVVEAIHQHESAAIAQIMHAGALSQANRFVEQSAGPSAIRPKGQQMKFYYGEGAYRVPQAMSDEAIADAIDGFAQAAKRAVEVAGFDGVEIHGANGYLLDQFMTDYSNQRADRWGGDVRQRLSLTLEVIAAVKKVVGHSPVGVRISQGKVNDFEHKWAGGEHDAQAIFGSLADAGVDYIHVTEHQVTQPAFDGHETSLVALARRYAPNVVLIANGGVQDSQSAEQALQTGADIIAVGKAALANPDLVQRLRECRAPEPFDPSLLAPIANIKDRELK</sequence>
<dbReference type="GO" id="GO:0016491">
    <property type="term" value="F:oxidoreductase activity"/>
    <property type="evidence" value="ECO:0007669"/>
    <property type="project" value="InterPro"/>
</dbReference>
<dbReference type="CDD" id="cd02803">
    <property type="entry name" value="OYE_like_FMN_family"/>
    <property type="match status" value="1"/>
</dbReference>
<evidence type="ECO:0000259" key="1">
    <source>
        <dbReference type="Pfam" id="PF00724"/>
    </source>
</evidence>
<keyword evidence="3" id="KW-1185">Reference proteome</keyword>
<dbReference type="InterPro" id="IPR045247">
    <property type="entry name" value="Oye-like"/>
</dbReference>
<dbReference type="Gene3D" id="3.20.20.70">
    <property type="entry name" value="Aldolase class I"/>
    <property type="match status" value="1"/>
</dbReference>
<dbReference type="EMBL" id="RBQF01000303">
    <property type="protein sequence ID" value="RMP03772.1"/>
    <property type="molecule type" value="Genomic_DNA"/>
</dbReference>
<dbReference type="AlphaFoldDB" id="A0A3M4AAC6"/>
<evidence type="ECO:0000313" key="3">
    <source>
        <dbReference type="Proteomes" id="UP000276587"/>
    </source>
</evidence>
<organism evidence="2 3">
    <name type="scientific">Pseudomonas marginalis pv. marginalis</name>
    <dbReference type="NCBI Taxonomy" id="97473"/>
    <lineage>
        <taxon>Bacteria</taxon>
        <taxon>Pseudomonadati</taxon>
        <taxon>Pseudomonadota</taxon>
        <taxon>Gammaproteobacteria</taxon>
        <taxon>Pseudomonadales</taxon>
        <taxon>Pseudomonadaceae</taxon>
        <taxon>Pseudomonas</taxon>
    </lineage>
</organism>
<protein>
    <recommendedName>
        <fullName evidence="1">NADH:flavin oxidoreductase/NADH oxidase N-terminal domain-containing protein</fullName>
    </recommendedName>
</protein>
<dbReference type="Pfam" id="PF00724">
    <property type="entry name" value="Oxidored_FMN"/>
    <property type="match status" value="1"/>
</dbReference>
<feature type="domain" description="NADH:flavin oxidoreductase/NADH oxidase N-terminal" evidence="1">
    <location>
        <begin position="9"/>
        <end position="343"/>
    </location>
</feature>
<dbReference type="InterPro" id="IPR013785">
    <property type="entry name" value="Aldolase_TIM"/>
</dbReference>
<dbReference type="SUPFAM" id="SSF51395">
    <property type="entry name" value="FMN-linked oxidoreductases"/>
    <property type="match status" value="1"/>
</dbReference>